<evidence type="ECO:0000256" key="5">
    <source>
        <dbReference type="SAM" id="Phobius"/>
    </source>
</evidence>
<keyword evidence="2 5" id="KW-0812">Transmembrane</keyword>
<evidence type="ECO:0000256" key="3">
    <source>
        <dbReference type="ARBA" id="ARBA00022989"/>
    </source>
</evidence>
<gene>
    <name evidence="7" type="ORF">H7F49_04540</name>
</gene>
<comment type="caution">
    <text evidence="7">The sequence shown here is derived from an EMBL/GenBank/DDBJ whole genome shotgun (WGS) entry which is preliminary data.</text>
</comment>
<comment type="subcellular location">
    <subcellularLocation>
        <location evidence="1">Membrane</location>
        <topology evidence="1">Single-pass membrane protein</topology>
    </subcellularLocation>
</comment>
<protein>
    <submittedName>
        <fullName evidence="7">Translocation/assembly module TamB domain-containing protein</fullName>
    </submittedName>
</protein>
<keyword evidence="8" id="KW-1185">Reference proteome</keyword>
<dbReference type="EMBL" id="JACLAU010000004">
    <property type="protein sequence ID" value="MBC2650963.1"/>
    <property type="molecule type" value="Genomic_DNA"/>
</dbReference>
<dbReference type="GO" id="GO:0009306">
    <property type="term" value="P:protein secretion"/>
    <property type="evidence" value="ECO:0007669"/>
    <property type="project" value="InterPro"/>
</dbReference>
<keyword evidence="3 5" id="KW-1133">Transmembrane helix</keyword>
<dbReference type="RefSeq" id="WP_185682391.1">
    <property type="nucleotide sequence ID" value="NZ_JACLAU010000004.1"/>
</dbReference>
<accession>A0A7X1F5Z2</accession>
<evidence type="ECO:0000259" key="6">
    <source>
        <dbReference type="Pfam" id="PF04357"/>
    </source>
</evidence>
<sequence>MPGAVDFPEPSAQEEVRQRSRGLRGWPRWLLAGLLALVGLVVIGLVVLESPIGHRFVVDRIARYAPASGLRVEVGRIDGSLMGAATLHDVRFSDPQGPFLDVPVVELDWRPLHWFTSGLDVRKLVLRRGLLHRAPQLNPGDPDAPILPDFDIRIDRFELDRLTVDKALTGAARRIDLVAQTRIRKGRVYLRTDAELGGRDRLHAFLDSEPKADRFQVRIDYQAPRGGVLAALVGARGSLALRVNGAGRYADWRGRAVLEQGTARVADLALGNRGGRYSLVGPVHPGPWVSGVLARATGETVQVRAEGTLVDSVLSGQAEAVARGLDLAIDGTADLARNALRGVHLVARSRDAALLGPGTRIEQARFAATLDGPLRELAVDHRFTAARIVYVGFAAANVVQQGKILRSAKGWSLPVDLTTGRIVTGNAMVDPRLTSGRARGTIRLGGTRLSSGDLVVGAPGLGASLTLAGDTAQGEYRLTGPVAARDVVLANLGLANADLRLDARFGRRPLLVDAAVRGRMTQVRNATLTTLAGTGIRFAGGVRVGGAQPLLFQRFAIDGSKLAVALSGRNLPGGVTTLSGTGKHVQYGRFTLQASVAKDGPHAVLVLADPLPAAGLRDVRVALAPIAQGFRIETAGQSRLGPFEGRLGLHSPPGGDTRIVVEEMKVWQTAVTGELTLGQTAATGALALAGGGLDGTIRLAPRDGGQGFDLALTAENARFGGTTPLGIALARVSASGSLIDGHSTVSGNLFAEGVQQGSLFIGRIAANAALKDGVGKVNASLSGPRGSRFALQVLADISPDQYRLLAQGDYAGQRIAMPRRAVLTRAGDGWELAPSQIDFAGGRLIASGRFDGETRLDLAMADMPLDLIDIVTADLGLGGKASGTVAWRASAEGVPTAEARLDVRGLTRSGLVLSSRPIDLAIVARLAADSLETRAVVREGGAVRGRLQGRIDRLPAAGTLIERLQAGALFGQLRYSGPADALWRLAALETFDLNGPIDVAADITGALKDPVINGSLASSGLRLQSALTGTDMRNVSARGTFAGSRLQLAAFSGTARNGGQVSGSGMVDLSGLGVGHGPAIDLRLAARDAELIARDDMAATISGPLRIVSNGVGGTIAGRVTIGAARWNLGRASVTAELPNVRTREINPRADMAPTRAPAAPWRYLIDAHGDGRIDVRGLGLDSEWGADIRLRGTTDAPAIQGQAQLVRGGYDFAGKRFELTKGVIRFDGNSPPDPRLDIAATAEVTNLTATVAVQGTAGKPEIRFSSVPSLPEEELLSRLLFGSSITQLSTPEAVQIGAALASLRGGGGLDPINKLRTAIGLDRLRIMGADATTGRGTSVAVGKNLGRRFYAEIVTDGRGYNATQLEYRVTRWLSILASVSSLGRQGIDARVSKDY</sequence>
<keyword evidence="4 5" id="KW-0472">Membrane</keyword>
<organism evidence="7 8">
    <name type="scientific">Novosphingobium aerophilum</name>
    <dbReference type="NCBI Taxonomy" id="2839843"/>
    <lineage>
        <taxon>Bacteria</taxon>
        <taxon>Pseudomonadati</taxon>
        <taxon>Pseudomonadota</taxon>
        <taxon>Alphaproteobacteria</taxon>
        <taxon>Sphingomonadales</taxon>
        <taxon>Sphingomonadaceae</taxon>
        <taxon>Novosphingobium</taxon>
    </lineage>
</organism>
<evidence type="ECO:0000313" key="7">
    <source>
        <dbReference type="EMBL" id="MBC2650963.1"/>
    </source>
</evidence>
<reference evidence="7 8" key="1">
    <citation type="submission" date="2020-08" db="EMBL/GenBank/DDBJ databases">
        <title>The genome sequence of Novosphingobium flavum 4Y4.</title>
        <authorList>
            <person name="Liu Y."/>
        </authorList>
    </citation>
    <scope>NUCLEOTIDE SEQUENCE [LARGE SCALE GENOMIC DNA]</scope>
    <source>
        <strain evidence="7 8">4Y4</strain>
    </source>
</reference>
<dbReference type="Pfam" id="PF04357">
    <property type="entry name" value="TamB"/>
    <property type="match status" value="1"/>
</dbReference>
<evidence type="ECO:0000256" key="1">
    <source>
        <dbReference type="ARBA" id="ARBA00004167"/>
    </source>
</evidence>
<dbReference type="InterPro" id="IPR007452">
    <property type="entry name" value="TamB_C"/>
</dbReference>
<proteinExistence type="predicted"/>
<dbReference type="PANTHER" id="PTHR36985">
    <property type="entry name" value="TRANSLOCATION AND ASSEMBLY MODULE SUBUNIT TAMB"/>
    <property type="match status" value="1"/>
</dbReference>
<name>A0A7X1F5Z2_9SPHN</name>
<feature type="transmembrane region" description="Helical" evidence="5">
    <location>
        <begin position="29"/>
        <end position="48"/>
    </location>
</feature>
<dbReference type="Proteomes" id="UP000520156">
    <property type="component" value="Unassembled WGS sequence"/>
</dbReference>
<evidence type="ECO:0000256" key="4">
    <source>
        <dbReference type="ARBA" id="ARBA00023136"/>
    </source>
</evidence>
<feature type="domain" description="Translocation and assembly module TamB C-terminal" evidence="6">
    <location>
        <begin position="1055"/>
        <end position="1383"/>
    </location>
</feature>
<evidence type="ECO:0000313" key="8">
    <source>
        <dbReference type="Proteomes" id="UP000520156"/>
    </source>
</evidence>
<dbReference type="GO" id="GO:0005886">
    <property type="term" value="C:plasma membrane"/>
    <property type="evidence" value="ECO:0007669"/>
    <property type="project" value="InterPro"/>
</dbReference>
<evidence type="ECO:0000256" key="2">
    <source>
        <dbReference type="ARBA" id="ARBA00022692"/>
    </source>
</evidence>
<dbReference type="PANTHER" id="PTHR36985:SF1">
    <property type="entry name" value="TRANSLOCATION AND ASSEMBLY MODULE SUBUNIT TAMB"/>
    <property type="match status" value="1"/>
</dbReference>